<proteinExistence type="predicted"/>
<gene>
    <name evidence="1" type="ORF">QR685DRAFT_446608</name>
</gene>
<name>A0ABR3D8D5_NEUIN</name>
<reference evidence="1 2" key="1">
    <citation type="submission" date="2023-09" db="EMBL/GenBank/DDBJ databases">
        <title>Multi-omics analysis of a traditional fermented food reveals byproduct-associated fungal strains for waste-to-food upcycling.</title>
        <authorList>
            <consortium name="Lawrence Berkeley National Laboratory"/>
            <person name="Rekdal V.M."/>
            <person name="Villalobos-Escobedo J.M."/>
            <person name="Rodriguez-Valeron N."/>
            <person name="Garcia M.O."/>
            <person name="Vasquez D.P."/>
            <person name="Damayanti I."/>
            <person name="Sorensen P.M."/>
            <person name="Baidoo E.E."/>
            <person name="De Carvalho A.C."/>
            <person name="Riley R."/>
            <person name="Lipzen A."/>
            <person name="He G."/>
            <person name="Yan M."/>
            <person name="Haridas S."/>
            <person name="Daum C."/>
            <person name="Yoshinaga Y."/>
            <person name="Ng V."/>
            <person name="Grigoriev I.V."/>
            <person name="Munk R."/>
            <person name="Nuraida L."/>
            <person name="Wijaya C.H."/>
            <person name="Morales P.-C."/>
            <person name="Keasling J.D."/>
        </authorList>
    </citation>
    <scope>NUCLEOTIDE SEQUENCE [LARGE SCALE GENOMIC DNA]</scope>
    <source>
        <strain evidence="1 2">FGSC 2613</strain>
    </source>
</reference>
<keyword evidence="2" id="KW-1185">Reference proteome</keyword>
<accession>A0ABR3D8D5</accession>
<evidence type="ECO:0000313" key="1">
    <source>
        <dbReference type="EMBL" id="KAL0468123.1"/>
    </source>
</evidence>
<sequence length="61" mass="7338">KVVYNISKKVFIIRLSYIAIFYTRTIKGIILNESFEIDTLRIRNTKTYIHRTVKIIKHILQ</sequence>
<dbReference type="Proteomes" id="UP001451303">
    <property type="component" value="Unassembled WGS sequence"/>
</dbReference>
<evidence type="ECO:0000313" key="2">
    <source>
        <dbReference type="Proteomes" id="UP001451303"/>
    </source>
</evidence>
<dbReference type="EMBL" id="JAVLET010000007">
    <property type="protein sequence ID" value="KAL0468123.1"/>
    <property type="molecule type" value="Genomic_DNA"/>
</dbReference>
<comment type="caution">
    <text evidence="1">The sequence shown here is derived from an EMBL/GenBank/DDBJ whole genome shotgun (WGS) entry which is preliminary data.</text>
</comment>
<feature type="non-terminal residue" evidence="1">
    <location>
        <position position="1"/>
    </location>
</feature>
<organism evidence="1 2">
    <name type="scientific">Neurospora intermedia</name>
    <dbReference type="NCBI Taxonomy" id="5142"/>
    <lineage>
        <taxon>Eukaryota</taxon>
        <taxon>Fungi</taxon>
        <taxon>Dikarya</taxon>
        <taxon>Ascomycota</taxon>
        <taxon>Pezizomycotina</taxon>
        <taxon>Sordariomycetes</taxon>
        <taxon>Sordariomycetidae</taxon>
        <taxon>Sordariales</taxon>
        <taxon>Sordariaceae</taxon>
        <taxon>Neurospora</taxon>
    </lineage>
</organism>
<protein>
    <submittedName>
        <fullName evidence="1">Uncharacterized protein</fullName>
    </submittedName>
</protein>